<name>A0A1B6LP07_9HEMI</name>
<feature type="chain" id="PRO_5008587573" description="Lipocalin/cytosolic fatty-acid binding domain-containing protein" evidence="1">
    <location>
        <begin position="17"/>
        <end position="201"/>
    </location>
</feature>
<evidence type="ECO:0008006" key="3">
    <source>
        <dbReference type="Google" id="ProtNLM"/>
    </source>
</evidence>
<dbReference type="InterPro" id="IPR012674">
    <property type="entry name" value="Calycin"/>
</dbReference>
<organism evidence="2">
    <name type="scientific">Graphocephala atropunctata</name>
    <dbReference type="NCBI Taxonomy" id="36148"/>
    <lineage>
        <taxon>Eukaryota</taxon>
        <taxon>Metazoa</taxon>
        <taxon>Ecdysozoa</taxon>
        <taxon>Arthropoda</taxon>
        <taxon>Hexapoda</taxon>
        <taxon>Insecta</taxon>
        <taxon>Pterygota</taxon>
        <taxon>Neoptera</taxon>
        <taxon>Paraneoptera</taxon>
        <taxon>Hemiptera</taxon>
        <taxon>Auchenorrhyncha</taxon>
        <taxon>Membracoidea</taxon>
        <taxon>Cicadellidae</taxon>
        <taxon>Cicadellinae</taxon>
        <taxon>Cicadellini</taxon>
        <taxon>Graphocephala</taxon>
    </lineage>
</organism>
<evidence type="ECO:0000256" key="1">
    <source>
        <dbReference type="SAM" id="SignalP"/>
    </source>
</evidence>
<sequence>MKSILVLASLFWLSHGDLGPCRPIFPVHADICKWPGQMYLNMYTQDLGQTCSWVNRYLNYTGDGQIVFAEQYRRLVNGNPVNTVVNAQYVSKGHYIYSAMRGEKLTVLRAYFLLFDPPNIDIHYVCTEDPEFSQCKGTGSILVESMYPDLPEIYRERVNRVLIQNGFNTSELIKINNCNCSNIPEHFGPGKCPNANAKKYA</sequence>
<reference evidence="2" key="1">
    <citation type="submission" date="2015-11" db="EMBL/GenBank/DDBJ databases">
        <title>De novo transcriptome assembly of four potential Pierce s Disease insect vectors from Arizona vineyards.</title>
        <authorList>
            <person name="Tassone E.E."/>
        </authorList>
    </citation>
    <scope>NUCLEOTIDE SEQUENCE</scope>
</reference>
<dbReference type="EMBL" id="GEBQ01014579">
    <property type="protein sequence ID" value="JAT25398.1"/>
    <property type="molecule type" value="Transcribed_RNA"/>
</dbReference>
<proteinExistence type="predicted"/>
<dbReference type="AlphaFoldDB" id="A0A1B6LP07"/>
<dbReference type="SUPFAM" id="SSF50814">
    <property type="entry name" value="Lipocalins"/>
    <property type="match status" value="1"/>
</dbReference>
<feature type="signal peptide" evidence="1">
    <location>
        <begin position="1"/>
        <end position="16"/>
    </location>
</feature>
<evidence type="ECO:0000313" key="2">
    <source>
        <dbReference type="EMBL" id="JAT25398.1"/>
    </source>
</evidence>
<accession>A0A1B6LP07</accession>
<keyword evidence="1" id="KW-0732">Signal</keyword>
<protein>
    <recommendedName>
        <fullName evidence="3">Lipocalin/cytosolic fatty-acid binding domain-containing protein</fullName>
    </recommendedName>
</protein>
<gene>
    <name evidence="2" type="ORF">g.52959</name>
</gene>